<dbReference type="PANTHER" id="PTHR33223:SF10">
    <property type="entry name" value="AMINOTRANSFERASE-LIKE PLANT MOBILE DOMAIN-CONTAINING PROTEIN"/>
    <property type="match status" value="1"/>
</dbReference>
<dbReference type="Pfam" id="PF03732">
    <property type="entry name" value="Retrotrans_gag"/>
    <property type="match status" value="1"/>
</dbReference>
<feature type="compositionally biased region" description="Basic and acidic residues" evidence="1">
    <location>
        <begin position="119"/>
        <end position="136"/>
    </location>
</feature>
<dbReference type="InterPro" id="IPR005162">
    <property type="entry name" value="Retrotrans_gag_dom"/>
</dbReference>
<proteinExistence type="predicted"/>
<feature type="region of interest" description="Disordered" evidence="1">
    <location>
        <begin position="112"/>
        <end position="157"/>
    </location>
</feature>
<sequence>MRWFKKLQQLSIRSWNDLSSQFVSTFMGIRARSTPKESLVNIKQGRTEFLRSNMNHFNNKIVEVDKISDDAALMAVLSGLRTKTQFWLFVHEDGPATYQEFLSRAEKYISAEEATSDQENEKGDQMDNAKGKEKYFKPKKKEVLRKHRTSNTQTKGKDILKKPVPMRASSSELNQMKYCRYHRSAGHDTEDYQDLEVGGSQHLEERRRQRRKLTREAHTSYQVLSSAIAKPDMEKFSFSKEDASHVLQPHSNALVITMPVSRINIHRTVVDDRSSINVLYLRTFNQMEIDVRHVKPFPKPF</sequence>
<reference evidence="4" key="1">
    <citation type="submission" date="2024-07" db="EMBL/GenBank/DDBJ databases">
        <title>Two chromosome-level genome assemblies of Korean endemic species Abeliophyllum distichum and Forsythia ovata (Oleaceae).</title>
        <authorList>
            <person name="Jang H."/>
        </authorList>
    </citation>
    <scope>NUCLEOTIDE SEQUENCE [LARGE SCALE GENOMIC DNA]</scope>
</reference>
<dbReference type="AlphaFoldDB" id="A0ABD1RV57"/>
<evidence type="ECO:0000313" key="4">
    <source>
        <dbReference type="Proteomes" id="UP001604336"/>
    </source>
</evidence>
<feature type="domain" description="Retrotransposon gag" evidence="2">
    <location>
        <begin position="2"/>
        <end position="81"/>
    </location>
</feature>
<dbReference type="PANTHER" id="PTHR33223">
    <property type="entry name" value="CCHC-TYPE DOMAIN-CONTAINING PROTEIN"/>
    <property type="match status" value="1"/>
</dbReference>
<protein>
    <submittedName>
        <fullName evidence="3">Ribonuclease H</fullName>
    </submittedName>
</protein>
<organism evidence="3 4">
    <name type="scientific">Abeliophyllum distichum</name>
    <dbReference type="NCBI Taxonomy" id="126358"/>
    <lineage>
        <taxon>Eukaryota</taxon>
        <taxon>Viridiplantae</taxon>
        <taxon>Streptophyta</taxon>
        <taxon>Embryophyta</taxon>
        <taxon>Tracheophyta</taxon>
        <taxon>Spermatophyta</taxon>
        <taxon>Magnoliopsida</taxon>
        <taxon>eudicotyledons</taxon>
        <taxon>Gunneridae</taxon>
        <taxon>Pentapetalae</taxon>
        <taxon>asterids</taxon>
        <taxon>lamiids</taxon>
        <taxon>Lamiales</taxon>
        <taxon>Oleaceae</taxon>
        <taxon>Forsythieae</taxon>
        <taxon>Abeliophyllum</taxon>
    </lineage>
</organism>
<dbReference type="Proteomes" id="UP001604336">
    <property type="component" value="Unassembled WGS sequence"/>
</dbReference>
<gene>
    <name evidence="3" type="ORF">Adt_27821</name>
</gene>
<keyword evidence="4" id="KW-1185">Reference proteome</keyword>
<evidence type="ECO:0000259" key="2">
    <source>
        <dbReference type="Pfam" id="PF03732"/>
    </source>
</evidence>
<evidence type="ECO:0000313" key="3">
    <source>
        <dbReference type="EMBL" id="KAL2492193.1"/>
    </source>
</evidence>
<comment type="caution">
    <text evidence="3">The sequence shown here is derived from an EMBL/GenBank/DDBJ whole genome shotgun (WGS) entry which is preliminary data.</text>
</comment>
<feature type="compositionally biased region" description="Basic residues" evidence="1">
    <location>
        <begin position="137"/>
        <end position="149"/>
    </location>
</feature>
<dbReference type="EMBL" id="JBFOLK010000008">
    <property type="protein sequence ID" value="KAL2492193.1"/>
    <property type="molecule type" value="Genomic_DNA"/>
</dbReference>
<evidence type="ECO:0000256" key="1">
    <source>
        <dbReference type="SAM" id="MobiDB-lite"/>
    </source>
</evidence>
<accession>A0ABD1RV57</accession>
<name>A0ABD1RV57_9LAMI</name>